<protein>
    <submittedName>
        <fullName evidence="9">(pine wood nematode) hypothetical protein</fullName>
    </submittedName>
    <submittedName>
        <fullName evidence="12">SAND domain-containing protein</fullName>
    </submittedName>
</protein>
<sequence>MATYKKQKAAGGGTRAGRGQLCSWTLGHSKWPGSGVWNAGARARGLKLRPRNSRDAVWAKGRRIEPGSEWTALPPFRATFHSTVVSHRAACVRHGHHVQGQWVVKGEAITFPSLRFMLENMTAESEVPPEVRLEPSESSSASSLSPPNQFAFTLQPSNEKLNELNKSFNESKPFVDIKSESSDSVEIPNDTPLDAPIHEVRCGTLNAKLHMQRFTCPGIHRRCIEFNGLMITPREFTIKAEKDKQKDWKGSIRFGRYNLRTMMETKGLDFYHHDTNCSLKCQSRNYIKNRKSEAMESGFSLLDSMVSSAESRTSSNNGDHNDENGDHLRKRSSVLEDYVSQTIQSLNGNSLSRLMKEEAQIKPEDTFSFPNTNSTTTSVSSPPTQPLLQQEFVQQPQQDVNLLLHQLLEQQKLVQQQPLPQQQLLQSLMQTVQKSQNPQDTNALLQMAAVALQMNNQQHQMQQQQLMPGNFNILEQCLINQGINQLNNNGSTFPMVQQAQLPYLNENTFSVASIRKVMEEEPQLFWSKMKDLGCLDEMLDSISLAVDRLRSLYSKRESTSSEEEFAARRLSGMANLLDLGGVFGEKLQARFMQSAFEAPVVNKDVQMVLALQQAAKRHSQAFEDLKPDLKKIRMV</sequence>
<dbReference type="PANTHER" id="PTHR10417:SF4">
    <property type="entry name" value="SAND DOMAIN-CONTAINING PROTEIN-RELATED"/>
    <property type="match status" value="1"/>
</dbReference>
<dbReference type="PROSITE" id="PS50864">
    <property type="entry name" value="SAND"/>
    <property type="match status" value="1"/>
</dbReference>
<feature type="region of interest" description="Disordered" evidence="7">
    <location>
        <begin position="125"/>
        <end position="149"/>
    </location>
</feature>
<keyword evidence="3" id="KW-0805">Transcription regulation</keyword>
<evidence type="ECO:0000256" key="5">
    <source>
        <dbReference type="ARBA" id="ARBA00023163"/>
    </source>
</evidence>
<dbReference type="WBParaSite" id="BXY_1412700.1">
    <property type="protein sequence ID" value="BXY_1412700.1"/>
    <property type="gene ID" value="BXY_1412700"/>
</dbReference>
<feature type="compositionally biased region" description="Polar residues" evidence="7">
    <location>
        <begin position="305"/>
        <end position="315"/>
    </location>
</feature>
<feature type="compositionally biased region" description="Low complexity" evidence="7">
    <location>
        <begin position="366"/>
        <end position="384"/>
    </location>
</feature>
<accession>A0A1I7SM43</accession>
<dbReference type="InterPro" id="IPR010919">
    <property type="entry name" value="SAND-like_dom_sf"/>
</dbReference>
<evidence type="ECO:0000256" key="6">
    <source>
        <dbReference type="ARBA" id="ARBA00023242"/>
    </source>
</evidence>
<dbReference type="GO" id="GO:0003677">
    <property type="term" value="F:DNA binding"/>
    <property type="evidence" value="ECO:0007669"/>
    <property type="project" value="UniProtKB-KW"/>
</dbReference>
<dbReference type="GO" id="GO:0046872">
    <property type="term" value="F:metal ion binding"/>
    <property type="evidence" value="ECO:0007669"/>
    <property type="project" value="UniProtKB-KW"/>
</dbReference>
<feature type="domain" description="SAND" evidence="8">
    <location>
        <begin position="182"/>
        <end position="269"/>
    </location>
</feature>
<evidence type="ECO:0000256" key="4">
    <source>
        <dbReference type="ARBA" id="ARBA00023125"/>
    </source>
</evidence>
<dbReference type="InterPro" id="IPR000770">
    <property type="entry name" value="SAND_dom"/>
</dbReference>
<keyword evidence="5" id="KW-0804">Transcription</keyword>
<feature type="region of interest" description="Disordered" evidence="7">
    <location>
        <begin position="363"/>
        <end position="384"/>
    </location>
</feature>
<keyword evidence="6" id="KW-0539">Nucleus</keyword>
<dbReference type="OrthoDB" id="5792412at2759"/>
<dbReference type="Gene3D" id="3.10.390.10">
    <property type="entry name" value="SAND domain-like"/>
    <property type="match status" value="1"/>
</dbReference>
<dbReference type="eggNOG" id="KOG4333">
    <property type="taxonomic scope" value="Eukaryota"/>
</dbReference>
<keyword evidence="11" id="KW-1185">Reference proteome</keyword>
<dbReference type="PANTHER" id="PTHR10417">
    <property type="entry name" value="GLUCOCORTICOID MODULATORY ELEMENT-BINDING PROTEIN"/>
    <property type="match status" value="1"/>
</dbReference>
<keyword evidence="2" id="KW-0862">Zinc</keyword>
<evidence type="ECO:0000313" key="9">
    <source>
        <dbReference type="EMBL" id="CAD5234303.1"/>
    </source>
</evidence>
<dbReference type="Pfam" id="PF01342">
    <property type="entry name" value="SAND"/>
    <property type="match status" value="1"/>
</dbReference>
<evidence type="ECO:0000313" key="10">
    <source>
        <dbReference type="Proteomes" id="UP000095284"/>
    </source>
</evidence>
<name>A0A1I7SM43_BURXY</name>
<keyword evidence="1" id="KW-0479">Metal-binding</keyword>
<organism evidence="10 12">
    <name type="scientific">Bursaphelenchus xylophilus</name>
    <name type="common">Pinewood nematode worm</name>
    <name type="synonym">Aphelenchoides xylophilus</name>
    <dbReference type="NCBI Taxonomy" id="6326"/>
    <lineage>
        <taxon>Eukaryota</taxon>
        <taxon>Metazoa</taxon>
        <taxon>Ecdysozoa</taxon>
        <taxon>Nematoda</taxon>
        <taxon>Chromadorea</taxon>
        <taxon>Rhabditida</taxon>
        <taxon>Tylenchina</taxon>
        <taxon>Tylenchomorpha</taxon>
        <taxon>Aphelenchoidea</taxon>
        <taxon>Aphelenchoididae</taxon>
        <taxon>Bursaphelenchus</taxon>
    </lineage>
</organism>
<dbReference type="Proteomes" id="UP000095284">
    <property type="component" value="Unplaced"/>
</dbReference>
<gene>
    <name evidence="9" type="ORF">BXYJ_LOCUS14394</name>
</gene>
<dbReference type="SMR" id="A0A1I7SM43"/>
<evidence type="ECO:0000313" key="11">
    <source>
        <dbReference type="Proteomes" id="UP000659654"/>
    </source>
</evidence>
<evidence type="ECO:0000256" key="3">
    <source>
        <dbReference type="ARBA" id="ARBA00023015"/>
    </source>
</evidence>
<reference evidence="9" key="2">
    <citation type="submission" date="2020-09" db="EMBL/GenBank/DDBJ databases">
        <authorList>
            <person name="Kikuchi T."/>
        </authorList>
    </citation>
    <scope>NUCLEOTIDE SEQUENCE</scope>
    <source>
        <strain evidence="9">Ka4C1</strain>
    </source>
</reference>
<evidence type="ECO:0000259" key="8">
    <source>
        <dbReference type="PROSITE" id="PS50864"/>
    </source>
</evidence>
<evidence type="ECO:0000256" key="7">
    <source>
        <dbReference type="SAM" id="MobiDB-lite"/>
    </source>
</evidence>
<evidence type="ECO:0000256" key="2">
    <source>
        <dbReference type="ARBA" id="ARBA00022833"/>
    </source>
</evidence>
<dbReference type="EMBL" id="CAJFCV020000006">
    <property type="protein sequence ID" value="CAG9129992.1"/>
    <property type="molecule type" value="Genomic_DNA"/>
</dbReference>
<proteinExistence type="predicted"/>
<reference evidence="12" key="1">
    <citation type="submission" date="2016-11" db="UniProtKB">
        <authorList>
            <consortium name="WormBaseParasite"/>
        </authorList>
    </citation>
    <scope>IDENTIFICATION</scope>
</reference>
<dbReference type="Proteomes" id="UP000659654">
    <property type="component" value="Unassembled WGS sequence"/>
</dbReference>
<dbReference type="Proteomes" id="UP000582659">
    <property type="component" value="Unassembled WGS sequence"/>
</dbReference>
<dbReference type="InterPro" id="IPR059099">
    <property type="entry name" value="GMEB1/2/Spe-44_dom"/>
</dbReference>
<dbReference type="SUPFAM" id="SSF63763">
    <property type="entry name" value="SAND domain-like"/>
    <property type="match status" value="1"/>
</dbReference>
<feature type="region of interest" description="Disordered" evidence="7">
    <location>
        <begin position="305"/>
        <end position="327"/>
    </location>
</feature>
<dbReference type="Pfam" id="PF25892">
    <property type="entry name" value="Spe-44"/>
    <property type="match status" value="1"/>
</dbReference>
<evidence type="ECO:0000256" key="1">
    <source>
        <dbReference type="ARBA" id="ARBA00022723"/>
    </source>
</evidence>
<dbReference type="AlphaFoldDB" id="A0A1I7SM43"/>
<evidence type="ECO:0000313" key="12">
    <source>
        <dbReference type="WBParaSite" id="BXY_1412700.1"/>
    </source>
</evidence>
<keyword evidence="4" id="KW-0238">DNA-binding</keyword>
<feature type="compositionally biased region" description="Low complexity" evidence="7">
    <location>
        <begin position="136"/>
        <end position="147"/>
    </location>
</feature>
<dbReference type="SMART" id="SM00258">
    <property type="entry name" value="SAND"/>
    <property type="match status" value="1"/>
</dbReference>
<dbReference type="EMBL" id="CAJFDI010000006">
    <property type="protein sequence ID" value="CAD5234303.1"/>
    <property type="molecule type" value="Genomic_DNA"/>
</dbReference>